<reference evidence="3" key="1">
    <citation type="submission" date="2015-07" db="EMBL/GenBank/DDBJ databases">
        <title>Draft genome sequence of the purine-degrading Gottschalkia purinilyticum DSM 1384 (formerly Clostridium purinilyticum).</title>
        <authorList>
            <person name="Poehlein A."/>
            <person name="Schiel-Bengelsdorf B."/>
            <person name="Bengelsdorf F.R."/>
            <person name="Daniel R."/>
            <person name="Duerre P."/>
        </authorList>
    </citation>
    <scope>NUCLEOTIDE SEQUENCE [LARGE SCALE GENOMIC DNA]</scope>
    <source>
        <strain evidence="3">DSM 1384</strain>
    </source>
</reference>
<keyword evidence="1" id="KW-0812">Transmembrane</keyword>
<accession>A0A0L0W773</accession>
<keyword evidence="1" id="KW-0472">Membrane</keyword>
<proteinExistence type="predicted"/>
<dbReference type="Proteomes" id="UP000037267">
    <property type="component" value="Unassembled WGS sequence"/>
</dbReference>
<evidence type="ECO:0000313" key="2">
    <source>
        <dbReference type="EMBL" id="KNF07398.1"/>
    </source>
</evidence>
<keyword evidence="3" id="KW-1185">Reference proteome</keyword>
<dbReference type="AlphaFoldDB" id="A0A0L0W773"/>
<dbReference type="RefSeq" id="WP_050356241.1">
    <property type="nucleotide sequence ID" value="NZ_LGSS01000017.1"/>
</dbReference>
<evidence type="ECO:0000313" key="3">
    <source>
        <dbReference type="Proteomes" id="UP000037267"/>
    </source>
</evidence>
<organism evidence="2 3">
    <name type="scientific">Gottschalkia purinilytica</name>
    <name type="common">Clostridium purinilyticum</name>
    <dbReference type="NCBI Taxonomy" id="1503"/>
    <lineage>
        <taxon>Bacteria</taxon>
        <taxon>Bacillati</taxon>
        <taxon>Bacillota</taxon>
        <taxon>Tissierellia</taxon>
        <taxon>Tissierellales</taxon>
        <taxon>Gottschalkiaceae</taxon>
        <taxon>Gottschalkia</taxon>
    </lineage>
</organism>
<keyword evidence="1" id="KW-1133">Transmembrane helix</keyword>
<evidence type="ECO:0000256" key="1">
    <source>
        <dbReference type="SAM" id="Phobius"/>
    </source>
</evidence>
<dbReference type="OrthoDB" id="1707181at2"/>
<dbReference type="STRING" id="1503.CLPU_17c00230"/>
<dbReference type="InterPro" id="IPR024232">
    <property type="entry name" value="SpoIIIAH"/>
</dbReference>
<sequence>MKIKKLFHRKEVLMTALVFLLVVVGYLNYHLTQRSLLNSSTNEYKNYEEEELKKANKSLNGKVEETVSENVNKSKLQDMEVVDSKQNKDISSIKKDVNENIETTISKEESMKNQNYFVEHRLSRDKLRAELIDRLNVIVGDDKTTSEVRANAQKEIVSIGKIAETELYIEGLIKGKGFEDALVFLKEDSARIVVDVKELTEQDVAKILEIVKTETKLEPNNIKIMKKI</sequence>
<comment type="caution">
    <text evidence="2">The sequence shown here is derived from an EMBL/GenBank/DDBJ whole genome shotgun (WGS) entry which is preliminary data.</text>
</comment>
<dbReference type="Gene3D" id="1.10.287.4300">
    <property type="entry name" value="Stage III sporulation protein AH-like"/>
    <property type="match status" value="1"/>
</dbReference>
<name>A0A0L0W773_GOTPU</name>
<dbReference type="Pfam" id="PF12685">
    <property type="entry name" value="SpoIIIAH"/>
    <property type="match status" value="1"/>
</dbReference>
<feature type="transmembrane region" description="Helical" evidence="1">
    <location>
        <begin position="12"/>
        <end position="31"/>
    </location>
</feature>
<dbReference type="EMBL" id="LGSS01000017">
    <property type="protein sequence ID" value="KNF07398.1"/>
    <property type="molecule type" value="Genomic_DNA"/>
</dbReference>
<gene>
    <name evidence="2" type="primary">spoIIIAH</name>
    <name evidence="2" type="ORF">CLPU_17c00230</name>
</gene>
<dbReference type="InterPro" id="IPR038503">
    <property type="entry name" value="SpoIIIAH_sf"/>
</dbReference>
<protein>
    <submittedName>
        <fullName evidence="2">Stage III sporulation protein AH</fullName>
    </submittedName>
</protein>